<dbReference type="AlphaFoldDB" id="A0A2P2P3V6"/>
<dbReference type="EMBL" id="GGEC01068982">
    <property type="protein sequence ID" value="MBX49466.1"/>
    <property type="molecule type" value="Transcribed_RNA"/>
</dbReference>
<reference evidence="1" key="1">
    <citation type="submission" date="2018-02" db="EMBL/GenBank/DDBJ databases">
        <title>Rhizophora mucronata_Transcriptome.</title>
        <authorList>
            <person name="Meera S.P."/>
            <person name="Sreeshan A."/>
            <person name="Augustine A."/>
        </authorList>
    </citation>
    <scope>NUCLEOTIDE SEQUENCE</scope>
    <source>
        <tissue evidence="1">Leaf</tissue>
    </source>
</reference>
<organism evidence="1">
    <name type="scientific">Rhizophora mucronata</name>
    <name type="common">Asiatic mangrove</name>
    <dbReference type="NCBI Taxonomy" id="61149"/>
    <lineage>
        <taxon>Eukaryota</taxon>
        <taxon>Viridiplantae</taxon>
        <taxon>Streptophyta</taxon>
        <taxon>Embryophyta</taxon>
        <taxon>Tracheophyta</taxon>
        <taxon>Spermatophyta</taxon>
        <taxon>Magnoliopsida</taxon>
        <taxon>eudicotyledons</taxon>
        <taxon>Gunneridae</taxon>
        <taxon>Pentapetalae</taxon>
        <taxon>rosids</taxon>
        <taxon>fabids</taxon>
        <taxon>Malpighiales</taxon>
        <taxon>Rhizophoraceae</taxon>
        <taxon>Rhizophora</taxon>
    </lineage>
</organism>
<proteinExistence type="predicted"/>
<sequence>MQKSFDHQIIHLLGGRVLCFEEGSHDTNFVLLNLISAL</sequence>
<evidence type="ECO:0000313" key="1">
    <source>
        <dbReference type="EMBL" id="MBX49466.1"/>
    </source>
</evidence>
<name>A0A2P2P3V6_RHIMU</name>
<protein>
    <submittedName>
        <fullName evidence="1">Uncharacterized protein</fullName>
    </submittedName>
</protein>
<accession>A0A2P2P3V6</accession>